<dbReference type="AlphaFoldDB" id="A0A532UY59"/>
<sequence>MNWQPPKTPYLTVDCIIRYKQGIVLIQRRHPPEGWALPGGFCEIGETVEDAVRRETREETGLELEGLKQFRVYSDPGRDSRFHSVSVVYTADGKGVLRGGSDAKVARVFKLDELPEEICFDHREIIEDYATCSAGL</sequence>
<dbReference type="InterPro" id="IPR000086">
    <property type="entry name" value="NUDIX_hydrolase_dom"/>
</dbReference>
<comment type="caution">
    <text evidence="4">The sequence shown here is derived from an EMBL/GenBank/DDBJ whole genome shotgun (WGS) entry which is preliminary data.</text>
</comment>
<reference evidence="4 5" key="1">
    <citation type="submission" date="2017-06" db="EMBL/GenBank/DDBJ databases">
        <title>Novel microbial phyla capable of carbon fixation and sulfur reduction in deep-sea sediments.</title>
        <authorList>
            <person name="Huang J."/>
            <person name="Baker B."/>
            <person name="Wang Y."/>
        </authorList>
    </citation>
    <scope>NUCLEOTIDE SEQUENCE [LARGE SCALE GENOMIC DNA]</scope>
    <source>
        <strain evidence="4">B3_TA06</strain>
    </source>
</reference>
<dbReference type="Gene3D" id="3.90.79.10">
    <property type="entry name" value="Nucleoside Triphosphate Pyrophosphohydrolase"/>
    <property type="match status" value="1"/>
</dbReference>
<evidence type="ECO:0000313" key="5">
    <source>
        <dbReference type="Proteomes" id="UP000317778"/>
    </source>
</evidence>
<dbReference type="CDD" id="cd18873">
    <property type="entry name" value="NUDIX_NadM_like"/>
    <property type="match status" value="1"/>
</dbReference>
<keyword evidence="1 2" id="KW-0378">Hydrolase</keyword>
<dbReference type="GO" id="GO:0016787">
    <property type="term" value="F:hydrolase activity"/>
    <property type="evidence" value="ECO:0007669"/>
    <property type="project" value="UniProtKB-KW"/>
</dbReference>
<dbReference type="PANTHER" id="PTHR43736:SF1">
    <property type="entry name" value="DIHYDRONEOPTERIN TRIPHOSPHATE DIPHOSPHATASE"/>
    <property type="match status" value="1"/>
</dbReference>
<organism evidence="4 5">
    <name type="scientific">candidate division TA06 bacterium B3_TA06</name>
    <dbReference type="NCBI Taxonomy" id="2012487"/>
    <lineage>
        <taxon>Bacteria</taxon>
        <taxon>Bacteria division TA06</taxon>
    </lineage>
</organism>
<proteinExistence type="inferred from homology"/>
<dbReference type="PRINTS" id="PR00502">
    <property type="entry name" value="NUDIXFAMILY"/>
</dbReference>
<dbReference type="PANTHER" id="PTHR43736">
    <property type="entry name" value="ADP-RIBOSE PYROPHOSPHATASE"/>
    <property type="match status" value="1"/>
</dbReference>
<dbReference type="InterPro" id="IPR020084">
    <property type="entry name" value="NUDIX_hydrolase_CS"/>
</dbReference>
<accession>A0A532UY59</accession>
<evidence type="ECO:0000256" key="2">
    <source>
        <dbReference type="RuleBase" id="RU003476"/>
    </source>
</evidence>
<name>A0A532UY59_UNCT6</name>
<dbReference type="InterPro" id="IPR015797">
    <property type="entry name" value="NUDIX_hydrolase-like_dom_sf"/>
</dbReference>
<dbReference type="SUPFAM" id="SSF55811">
    <property type="entry name" value="Nudix"/>
    <property type="match status" value="1"/>
</dbReference>
<dbReference type="PROSITE" id="PS51462">
    <property type="entry name" value="NUDIX"/>
    <property type="match status" value="1"/>
</dbReference>
<dbReference type="PROSITE" id="PS00893">
    <property type="entry name" value="NUDIX_BOX"/>
    <property type="match status" value="1"/>
</dbReference>
<evidence type="ECO:0000313" key="4">
    <source>
        <dbReference type="EMBL" id="TKJ39880.1"/>
    </source>
</evidence>
<dbReference type="Proteomes" id="UP000317778">
    <property type="component" value="Unassembled WGS sequence"/>
</dbReference>
<evidence type="ECO:0000259" key="3">
    <source>
        <dbReference type="PROSITE" id="PS51462"/>
    </source>
</evidence>
<dbReference type="InterPro" id="IPR020476">
    <property type="entry name" value="Nudix_hydrolase"/>
</dbReference>
<dbReference type="Pfam" id="PF00293">
    <property type="entry name" value="NUDIX"/>
    <property type="match status" value="1"/>
</dbReference>
<dbReference type="EMBL" id="NJBO01000022">
    <property type="protein sequence ID" value="TKJ39880.1"/>
    <property type="molecule type" value="Genomic_DNA"/>
</dbReference>
<feature type="domain" description="Nudix hydrolase" evidence="3">
    <location>
        <begin position="8"/>
        <end position="134"/>
    </location>
</feature>
<evidence type="ECO:0000256" key="1">
    <source>
        <dbReference type="ARBA" id="ARBA00022801"/>
    </source>
</evidence>
<gene>
    <name evidence="4" type="ORF">CEE36_10135</name>
</gene>
<protein>
    <recommendedName>
        <fullName evidence="3">Nudix hydrolase domain-containing protein</fullName>
    </recommendedName>
</protein>
<comment type="similarity">
    <text evidence="2">Belongs to the Nudix hydrolase family.</text>
</comment>